<evidence type="ECO:0000313" key="2">
    <source>
        <dbReference type="Proteomes" id="UP001372338"/>
    </source>
</evidence>
<comment type="caution">
    <text evidence="1">The sequence shown here is derived from an EMBL/GenBank/DDBJ whole genome shotgun (WGS) entry which is preliminary data.</text>
</comment>
<protein>
    <submittedName>
        <fullName evidence="1">Uncharacterized protein</fullName>
    </submittedName>
</protein>
<dbReference type="InterPro" id="IPR004252">
    <property type="entry name" value="Probable_transposase_24"/>
</dbReference>
<dbReference type="Proteomes" id="UP001372338">
    <property type="component" value="Unassembled WGS sequence"/>
</dbReference>
<dbReference type="PANTHER" id="PTHR33018">
    <property type="entry name" value="OS10G0338966 PROTEIN-RELATED"/>
    <property type="match status" value="1"/>
</dbReference>
<evidence type="ECO:0000313" key="1">
    <source>
        <dbReference type="EMBL" id="KAK7251231.1"/>
    </source>
</evidence>
<accession>A0AAN9E981</accession>
<reference evidence="1 2" key="1">
    <citation type="submission" date="2024-01" db="EMBL/GenBank/DDBJ databases">
        <title>The genomes of 5 underutilized Papilionoideae crops provide insights into root nodulation and disease resistanc.</title>
        <authorList>
            <person name="Yuan L."/>
        </authorList>
    </citation>
    <scope>NUCLEOTIDE SEQUENCE [LARGE SCALE GENOMIC DNA]</scope>
    <source>
        <strain evidence="1">ZHUSHIDOU_FW_LH</strain>
        <tissue evidence="1">Leaf</tissue>
    </source>
</reference>
<dbReference type="AlphaFoldDB" id="A0AAN9E981"/>
<dbReference type="EMBL" id="JAYWIO010000007">
    <property type="protein sequence ID" value="KAK7251231.1"/>
    <property type="molecule type" value="Genomic_DNA"/>
</dbReference>
<dbReference type="Pfam" id="PF03004">
    <property type="entry name" value="Transposase_24"/>
    <property type="match status" value="1"/>
</dbReference>
<dbReference type="PANTHER" id="PTHR33018:SF34">
    <property type="entry name" value="OS02G0472350 PROTEIN"/>
    <property type="match status" value="1"/>
</dbReference>
<name>A0AAN9E981_CROPI</name>
<organism evidence="1 2">
    <name type="scientific">Crotalaria pallida</name>
    <name type="common">Smooth rattlebox</name>
    <name type="synonym">Crotalaria striata</name>
    <dbReference type="NCBI Taxonomy" id="3830"/>
    <lineage>
        <taxon>Eukaryota</taxon>
        <taxon>Viridiplantae</taxon>
        <taxon>Streptophyta</taxon>
        <taxon>Embryophyta</taxon>
        <taxon>Tracheophyta</taxon>
        <taxon>Spermatophyta</taxon>
        <taxon>Magnoliopsida</taxon>
        <taxon>eudicotyledons</taxon>
        <taxon>Gunneridae</taxon>
        <taxon>Pentapetalae</taxon>
        <taxon>rosids</taxon>
        <taxon>fabids</taxon>
        <taxon>Fabales</taxon>
        <taxon>Fabaceae</taxon>
        <taxon>Papilionoideae</taxon>
        <taxon>50 kb inversion clade</taxon>
        <taxon>genistoids sensu lato</taxon>
        <taxon>core genistoids</taxon>
        <taxon>Crotalarieae</taxon>
        <taxon>Crotalaria</taxon>
    </lineage>
</organism>
<gene>
    <name evidence="1" type="ORF">RIF29_34250</name>
</gene>
<proteinExistence type="predicted"/>
<keyword evidence="2" id="KW-1185">Reference proteome</keyword>
<sequence length="331" mass="38116">MTGSGSPTRNKDRGDKDCCDEDCCHVDCSDSKGSKKKGRGKTILKKLILLRNKLGGKKILVDWNVKGQPTGKYRAMFRSHIGLIVRQEVPITIKNWKTEAYNTLRNDIWMEVLTTWDIDEKHRSYVLKAAGDSLKTFRVRLNRWRKKTGANHPPKQYADATTLEEWEEFVQHCTTENFVKLSNENKKNASNQRCPSRCSRLGYAGLEEKLLKEMASNEASLPRYALYRAARLNKKGEVDNENARQIVEEITFYEQNGGVEENGRDDILAKVFKKPDHPGRVTGVGHFISQRDYFPQQKRQKKYVEISEHNKVVESLRTVLERVEMLEGLNP</sequence>